<proteinExistence type="predicted"/>
<reference evidence="1 2" key="1">
    <citation type="submission" date="2020-10" db="EMBL/GenBank/DDBJ databases">
        <authorList>
            <person name="Castelo-Branco R."/>
            <person name="Eusebio N."/>
            <person name="Adriana R."/>
            <person name="Vieira A."/>
            <person name="Brugerolle De Fraissinette N."/>
            <person name="Rezende De Castro R."/>
            <person name="Schneider M.P."/>
            <person name="Vasconcelos V."/>
            <person name="Leao P.N."/>
        </authorList>
    </citation>
    <scope>NUCLEOTIDE SEQUENCE [LARGE SCALE GENOMIC DNA]</scope>
    <source>
        <strain evidence="1 2">LEGE 06123</strain>
    </source>
</reference>
<evidence type="ECO:0000313" key="2">
    <source>
        <dbReference type="Proteomes" id="UP000651156"/>
    </source>
</evidence>
<keyword evidence="2" id="KW-1185">Reference proteome</keyword>
<dbReference type="EMBL" id="JADEWN010000011">
    <property type="protein sequence ID" value="MBE9190055.1"/>
    <property type="molecule type" value="Genomic_DNA"/>
</dbReference>
<evidence type="ECO:0000313" key="1">
    <source>
        <dbReference type="EMBL" id="MBE9190055.1"/>
    </source>
</evidence>
<comment type="caution">
    <text evidence="1">The sequence shown here is derived from an EMBL/GenBank/DDBJ whole genome shotgun (WGS) entry which is preliminary data.</text>
</comment>
<sequence>MPSKRSKQKNVQRFYCPKCDRRLWRVGSLKYFLSHTGVLENQRCVKISHQGALLVTTKEVCVDGNSWIEEFVCGEHGTLWMKLDKQADGSLSTSLATTNDWRLTNYTLQPETSNLSIDL</sequence>
<dbReference type="Proteomes" id="UP000651156">
    <property type="component" value="Unassembled WGS sequence"/>
</dbReference>
<name>A0ABR9UPS6_9CHRO</name>
<evidence type="ECO:0008006" key="3">
    <source>
        <dbReference type="Google" id="ProtNLM"/>
    </source>
</evidence>
<organism evidence="1 2">
    <name type="scientific">Gloeocapsopsis crepidinum LEGE 06123</name>
    <dbReference type="NCBI Taxonomy" id="588587"/>
    <lineage>
        <taxon>Bacteria</taxon>
        <taxon>Bacillati</taxon>
        <taxon>Cyanobacteriota</taxon>
        <taxon>Cyanophyceae</taxon>
        <taxon>Oscillatoriophycideae</taxon>
        <taxon>Chroococcales</taxon>
        <taxon>Chroococcaceae</taxon>
        <taxon>Gloeocapsopsis</taxon>
    </lineage>
</organism>
<accession>A0ABR9UPS6</accession>
<protein>
    <recommendedName>
        <fullName evidence="3">C2H2-type domain-containing protein</fullName>
    </recommendedName>
</protein>
<gene>
    <name evidence="1" type="ORF">IQ230_06705</name>
</gene>
<dbReference type="RefSeq" id="WP_193931262.1">
    <property type="nucleotide sequence ID" value="NZ_CAWPMZ010000016.1"/>
</dbReference>